<proteinExistence type="predicted"/>
<dbReference type="AlphaFoldDB" id="A0A370U0K1"/>
<reference evidence="2 3" key="1">
    <citation type="journal article" date="2018" name="IMA Fungus">
        <title>IMA Genome-F 9: Draft genome sequence of Annulohypoxylon stygium, Aspergillus mulundensis, Berkeleyomyces basicola (syn. Thielaviopsis basicola), Ceratocystis smalleyi, two Cercospora beticola strains, Coleophoma cylindrospora, Fusarium fracticaudum, Phialophora cf. hyalina, and Morchella septimelata.</title>
        <authorList>
            <person name="Wingfield B.D."/>
            <person name="Bills G.F."/>
            <person name="Dong Y."/>
            <person name="Huang W."/>
            <person name="Nel W.J."/>
            <person name="Swalarsk-Parry B.S."/>
            <person name="Vaghefi N."/>
            <person name="Wilken P.M."/>
            <person name="An Z."/>
            <person name="de Beer Z.W."/>
            <person name="De Vos L."/>
            <person name="Chen L."/>
            <person name="Duong T.A."/>
            <person name="Gao Y."/>
            <person name="Hammerbacher A."/>
            <person name="Kikkert J.R."/>
            <person name="Li Y."/>
            <person name="Li H."/>
            <person name="Li K."/>
            <person name="Li Q."/>
            <person name="Liu X."/>
            <person name="Ma X."/>
            <person name="Naidoo K."/>
            <person name="Pethybridge S.J."/>
            <person name="Sun J."/>
            <person name="Steenkamp E.T."/>
            <person name="van der Nest M.A."/>
            <person name="van Wyk S."/>
            <person name="Wingfield M.J."/>
            <person name="Xiong C."/>
            <person name="Yue Q."/>
            <person name="Zhang X."/>
        </authorList>
    </citation>
    <scope>NUCLEOTIDE SEQUENCE [LARGE SCALE GENOMIC DNA]</scope>
    <source>
        <strain evidence="2 3">BP 5553</strain>
    </source>
</reference>
<keyword evidence="3" id="KW-1185">Reference proteome</keyword>
<gene>
    <name evidence="2" type="ORF">BP5553_01276</name>
</gene>
<dbReference type="OrthoDB" id="3597695at2759"/>
<protein>
    <submittedName>
        <fullName evidence="2">Uncharacterized protein</fullName>
    </submittedName>
</protein>
<comment type="caution">
    <text evidence="2">The sequence shown here is derived from an EMBL/GenBank/DDBJ whole genome shotgun (WGS) entry which is preliminary data.</text>
</comment>
<evidence type="ECO:0000313" key="2">
    <source>
        <dbReference type="EMBL" id="RDL41297.1"/>
    </source>
</evidence>
<dbReference type="EMBL" id="NPIC01000001">
    <property type="protein sequence ID" value="RDL41297.1"/>
    <property type="molecule type" value="Genomic_DNA"/>
</dbReference>
<feature type="region of interest" description="Disordered" evidence="1">
    <location>
        <begin position="87"/>
        <end position="106"/>
    </location>
</feature>
<dbReference type="Proteomes" id="UP000254866">
    <property type="component" value="Unassembled WGS sequence"/>
</dbReference>
<sequence>MESDNPGSPLPDSDDSEHIATELPEYRLWPPERELNDKKYLGWGRKQYVDSWFEQRQAMFRENDKDKYHERQRTMQQMEREKIEEMKEIQNPSRTHPPGYRPWTPEPKPWNSKAHVVWGRKHFGEEWYEYRLAFAHPEDYKQDHKFVKILDRIEREKKAEQRAERMALQGEVEVIGAVPTTMPSTVLQPIETGDDISISSNASDNRYPTPLSALTDDSRVPWSPGPYSYDEEKILACGQKHYGEDWYEQRRDMVRSLDEDNIWEAAEWLERQGPKIEANKKAIAEGEASWNPPLELLHSRQFLQQPQHPNTDESADALHAEPQVLQPKGRESRRLAGRLPEFGLLPKRGEPAAPYEPPLRHNSDTGKSSTSGHRSRASSGKKSIVGNGAKSRRVSKSTQNGTNRLRPASGPPM</sequence>
<dbReference type="RefSeq" id="XP_031873953.1">
    <property type="nucleotide sequence ID" value="XM_032009899.1"/>
</dbReference>
<feature type="region of interest" description="Disordered" evidence="1">
    <location>
        <begin position="295"/>
        <end position="413"/>
    </location>
</feature>
<accession>A0A370U0K1</accession>
<organism evidence="2 3">
    <name type="scientific">Venustampulla echinocandica</name>
    <dbReference type="NCBI Taxonomy" id="2656787"/>
    <lineage>
        <taxon>Eukaryota</taxon>
        <taxon>Fungi</taxon>
        <taxon>Dikarya</taxon>
        <taxon>Ascomycota</taxon>
        <taxon>Pezizomycotina</taxon>
        <taxon>Leotiomycetes</taxon>
        <taxon>Helotiales</taxon>
        <taxon>Pleuroascaceae</taxon>
        <taxon>Venustampulla</taxon>
    </lineage>
</organism>
<feature type="region of interest" description="Disordered" evidence="1">
    <location>
        <begin position="1"/>
        <end position="25"/>
    </location>
</feature>
<feature type="compositionally biased region" description="Low complexity" evidence="1">
    <location>
        <begin position="368"/>
        <end position="380"/>
    </location>
</feature>
<name>A0A370U0K1_9HELO</name>
<evidence type="ECO:0000313" key="3">
    <source>
        <dbReference type="Proteomes" id="UP000254866"/>
    </source>
</evidence>
<evidence type="ECO:0000256" key="1">
    <source>
        <dbReference type="SAM" id="MobiDB-lite"/>
    </source>
</evidence>
<dbReference type="GeneID" id="43594125"/>